<evidence type="ECO:0000313" key="2">
    <source>
        <dbReference type="EMBL" id="SEI37214.1"/>
    </source>
</evidence>
<keyword evidence="3" id="KW-1185">Reference proteome</keyword>
<reference evidence="3" key="1">
    <citation type="submission" date="2016-10" db="EMBL/GenBank/DDBJ databases">
        <authorList>
            <person name="Varghese N."/>
        </authorList>
    </citation>
    <scope>NUCLEOTIDE SEQUENCE [LARGE SCALE GENOMIC DNA]</scope>
    <source>
        <strain evidence="3">DSM 20406</strain>
    </source>
</reference>
<organism evidence="2 3">
    <name type="scientific">Sharpea azabuensis</name>
    <dbReference type="NCBI Taxonomy" id="322505"/>
    <lineage>
        <taxon>Bacteria</taxon>
        <taxon>Bacillati</taxon>
        <taxon>Bacillota</taxon>
        <taxon>Erysipelotrichia</taxon>
        <taxon>Erysipelotrichales</taxon>
        <taxon>Coprobacillaceae</taxon>
        <taxon>Sharpea</taxon>
    </lineage>
</organism>
<accession>A0A1H6Q8Q8</accession>
<dbReference type="Proteomes" id="UP000183028">
    <property type="component" value="Unassembled WGS sequence"/>
</dbReference>
<sequence>MKLKKKIAIAFSIAFLLCLPASVLARDYHYSDGYISIDMGDTNYTSGKSTYYTAYACRSRMSHSKITAGKHSQTRSGYQNSYAVLEEIERDDNHKHAYWNDN</sequence>
<gene>
    <name evidence="2" type="ORF">SAMN04487834_100127</name>
</gene>
<proteinExistence type="predicted"/>
<evidence type="ECO:0000313" key="3">
    <source>
        <dbReference type="Proteomes" id="UP000183028"/>
    </source>
</evidence>
<feature type="signal peptide" evidence="1">
    <location>
        <begin position="1"/>
        <end position="25"/>
    </location>
</feature>
<evidence type="ECO:0008006" key="4">
    <source>
        <dbReference type="Google" id="ProtNLM"/>
    </source>
</evidence>
<evidence type="ECO:0000256" key="1">
    <source>
        <dbReference type="SAM" id="SignalP"/>
    </source>
</evidence>
<name>A0A1H6Q8Q8_9FIRM</name>
<dbReference type="RefSeq" id="WP_074731051.1">
    <property type="nucleotide sequence ID" value="NZ_FNYK01000001.1"/>
</dbReference>
<feature type="chain" id="PRO_5010296575" description="Lactococcin 972 family bacteriocin" evidence="1">
    <location>
        <begin position="26"/>
        <end position="102"/>
    </location>
</feature>
<keyword evidence="1" id="KW-0732">Signal</keyword>
<protein>
    <recommendedName>
        <fullName evidence="4">Lactococcin 972 family bacteriocin</fullName>
    </recommendedName>
</protein>
<dbReference type="AlphaFoldDB" id="A0A1H6Q8Q8"/>
<dbReference type="OrthoDB" id="9881871at2"/>
<dbReference type="EMBL" id="FNYK01000001">
    <property type="protein sequence ID" value="SEI37214.1"/>
    <property type="molecule type" value="Genomic_DNA"/>
</dbReference>